<sequence length="100" mass="9668">MFNLGGATSSTPQSAPATAPTFSLGGNSSKPAFSLGGNTSQTPASTQPASATTTSAPSIFGASSSAAPASTGASTSGLFGAKRMMLLTSLPRLLQVCLAV</sequence>
<dbReference type="EMBL" id="CAINUL010000019">
    <property type="protein sequence ID" value="CAD0115319.1"/>
    <property type="molecule type" value="Genomic_DNA"/>
</dbReference>
<dbReference type="Proteomes" id="UP000745764">
    <property type="component" value="Unassembled WGS sequence"/>
</dbReference>
<proteinExistence type="predicted"/>
<gene>
    <name evidence="2" type="ORF">AWRI4620_LOCUS9574</name>
</gene>
<evidence type="ECO:0000313" key="2">
    <source>
        <dbReference type="EMBL" id="CAD0115319.1"/>
    </source>
</evidence>
<dbReference type="AlphaFoldDB" id="A0A9N8KSH2"/>
<protein>
    <submittedName>
        <fullName evidence="2">Uncharacterized protein</fullName>
    </submittedName>
</protein>
<evidence type="ECO:0000313" key="3">
    <source>
        <dbReference type="Proteomes" id="UP000745764"/>
    </source>
</evidence>
<comment type="caution">
    <text evidence="2">The sequence shown here is derived from an EMBL/GenBank/DDBJ whole genome shotgun (WGS) entry which is preliminary data.</text>
</comment>
<evidence type="ECO:0000256" key="1">
    <source>
        <dbReference type="SAM" id="MobiDB-lite"/>
    </source>
</evidence>
<name>A0A9N8KSH2_9PEZI</name>
<feature type="region of interest" description="Disordered" evidence="1">
    <location>
        <begin position="1"/>
        <end position="57"/>
    </location>
</feature>
<accession>A0A9N8KSH2</accession>
<feature type="compositionally biased region" description="Low complexity" evidence="1">
    <location>
        <begin position="39"/>
        <end position="57"/>
    </location>
</feature>
<feature type="compositionally biased region" description="Polar residues" evidence="1">
    <location>
        <begin position="1"/>
        <end position="31"/>
    </location>
</feature>
<keyword evidence="3" id="KW-1185">Reference proteome</keyword>
<organism evidence="2 3">
    <name type="scientific">Aureobasidium uvarum</name>
    <dbReference type="NCBI Taxonomy" id="2773716"/>
    <lineage>
        <taxon>Eukaryota</taxon>
        <taxon>Fungi</taxon>
        <taxon>Dikarya</taxon>
        <taxon>Ascomycota</taxon>
        <taxon>Pezizomycotina</taxon>
        <taxon>Dothideomycetes</taxon>
        <taxon>Dothideomycetidae</taxon>
        <taxon>Dothideales</taxon>
        <taxon>Saccotheciaceae</taxon>
        <taxon>Aureobasidium</taxon>
    </lineage>
</organism>
<reference evidence="2" key="1">
    <citation type="submission" date="2020-06" db="EMBL/GenBank/DDBJ databases">
        <authorList>
            <person name="Onetto C."/>
        </authorList>
    </citation>
    <scope>NUCLEOTIDE SEQUENCE</scope>
</reference>